<dbReference type="PANTHER" id="PTHR30629:SF2">
    <property type="entry name" value="PROPHAGE INTEGRASE INTS-RELATED"/>
    <property type="match status" value="1"/>
</dbReference>
<dbReference type="InterPro" id="IPR002104">
    <property type="entry name" value="Integrase_catalytic"/>
</dbReference>
<accession>A0AA42KVW9</accession>
<dbReference type="SUPFAM" id="SSF56349">
    <property type="entry name" value="DNA breaking-rejoining enzymes"/>
    <property type="match status" value="1"/>
</dbReference>
<dbReference type="InterPro" id="IPR025166">
    <property type="entry name" value="Integrase_DNA_bind_dom"/>
</dbReference>
<dbReference type="InterPro" id="IPR038488">
    <property type="entry name" value="Integrase_DNA-bd_sf"/>
</dbReference>
<dbReference type="CDD" id="cd00801">
    <property type="entry name" value="INT_P4_C"/>
    <property type="match status" value="1"/>
</dbReference>
<keyword evidence="2" id="KW-0229">DNA integration</keyword>
<dbReference type="Gene3D" id="1.10.443.10">
    <property type="entry name" value="Intergrase catalytic core"/>
    <property type="match status" value="1"/>
</dbReference>
<dbReference type="GO" id="GO:0015074">
    <property type="term" value="P:DNA integration"/>
    <property type="evidence" value="ECO:0007669"/>
    <property type="project" value="UniProtKB-KW"/>
</dbReference>
<evidence type="ECO:0000259" key="6">
    <source>
        <dbReference type="PROSITE" id="PS51898"/>
    </source>
</evidence>
<evidence type="ECO:0000256" key="5">
    <source>
        <dbReference type="PROSITE-ProRule" id="PRU01248"/>
    </source>
</evidence>
<dbReference type="PROSITE" id="PS51898">
    <property type="entry name" value="TYR_RECOMBINASE"/>
    <property type="match status" value="1"/>
</dbReference>
<dbReference type="PROSITE" id="PS51900">
    <property type="entry name" value="CB"/>
    <property type="match status" value="1"/>
</dbReference>
<evidence type="ECO:0000259" key="7">
    <source>
        <dbReference type="PROSITE" id="PS51900"/>
    </source>
</evidence>
<proteinExistence type="inferred from homology"/>
<comment type="similarity">
    <text evidence="1">Belongs to the 'phage' integrase family.</text>
</comment>
<dbReference type="Gene3D" id="1.10.150.130">
    <property type="match status" value="1"/>
</dbReference>
<dbReference type="InterPro" id="IPR050808">
    <property type="entry name" value="Phage_Integrase"/>
</dbReference>
<organism evidence="8 9">
    <name type="scientific">Brucella intermedia GD04153</name>
    <dbReference type="NCBI Taxonomy" id="2975438"/>
    <lineage>
        <taxon>Bacteria</taxon>
        <taxon>Pseudomonadati</taxon>
        <taxon>Pseudomonadota</taxon>
        <taxon>Alphaproteobacteria</taxon>
        <taxon>Hyphomicrobiales</taxon>
        <taxon>Brucellaceae</taxon>
        <taxon>Brucella/Ochrobactrum group</taxon>
        <taxon>Brucella</taxon>
    </lineage>
</organism>
<evidence type="ECO:0000256" key="3">
    <source>
        <dbReference type="ARBA" id="ARBA00023125"/>
    </source>
</evidence>
<keyword evidence="4" id="KW-0233">DNA recombination</keyword>
<feature type="non-terminal residue" evidence="8">
    <location>
        <position position="1"/>
    </location>
</feature>
<dbReference type="Proteomes" id="UP001158087">
    <property type="component" value="Unassembled WGS sequence"/>
</dbReference>
<name>A0AA42KVW9_9HYPH</name>
<evidence type="ECO:0000313" key="8">
    <source>
        <dbReference type="EMBL" id="MDH0127057.1"/>
    </source>
</evidence>
<gene>
    <name evidence="8" type="ORF">N7376_24110</name>
</gene>
<evidence type="ECO:0000256" key="1">
    <source>
        <dbReference type="ARBA" id="ARBA00008857"/>
    </source>
</evidence>
<evidence type="ECO:0000313" key="9">
    <source>
        <dbReference type="Proteomes" id="UP001158087"/>
    </source>
</evidence>
<dbReference type="Pfam" id="PF00589">
    <property type="entry name" value="Phage_integrase"/>
    <property type="match status" value="1"/>
</dbReference>
<dbReference type="GO" id="GO:0003677">
    <property type="term" value="F:DNA binding"/>
    <property type="evidence" value="ECO:0007669"/>
    <property type="project" value="UniProtKB-UniRule"/>
</dbReference>
<dbReference type="InterPro" id="IPR011010">
    <property type="entry name" value="DNA_brk_join_enz"/>
</dbReference>
<dbReference type="PANTHER" id="PTHR30629">
    <property type="entry name" value="PROPHAGE INTEGRASE"/>
    <property type="match status" value="1"/>
</dbReference>
<dbReference type="Pfam" id="PF13356">
    <property type="entry name" value="Arm-DNA-bind_3"/>
    <property type="match status" value="1"/>
</dbReference>
<dbReference type="InterPro" id="IPR053876">
    <property type="entry name" value="Phage_int_M"/>
</dbReference>
<protein>
    <submittedName>
        <fullName evidence="8">Site-specific integrase</fullName>
    </submittedName>
</protein>
<evidence type="ECO:0000256" key="4">
    <source>
        <dbReference type="ARBA" id="ARBA00023172"/>
    </source>
</evidence>
<dbReference type="Gene3D" id="3.30.160.390">
    <property type="entry name" value="Integrase, DNA-binding domain"/>
    <property type="match status" value="1"/>
</dbReference>
<dbReference type="EMBL" id="JAODYY010000025">
    <property type="protein sequence ID" value="MDH0127057.1"/>
    <property type="molecule type" value="Genomic_DNA"/>
</dbReference>
<dbReference type="GO" id="GO:0006310">
    <property type="term" value="P:DNA recombination"/>
    <property type="evidence" value="ECO:0007669"/>
    <property type="project" value="UniProtKB-KW"/>
</dbReference>
<dbReference type="InterPro" id="IPR010998">
    <property type="entry name" value="Integrase_recombinase_N"/>
</dbReference>
<feature type="domain" description="Tyr recombinase" evidence="6">
    <location>
        <begin position="263"/>
        <end position="445"/>
    </location>
</feature>
<feature type="domain" description="Core-binding (CB)" evidence="7">
    <location>
        <begin position="162"/>
        <end position="242"/>
    </location>
</feature>
<evidence type="ECO:0000256" key="2">
    <source>
        <dbReference type="ARBA" id="ARBA00022908"/>
    </source>
</evidence>
<dbReference type="Pfam" id="PF22022">
    <property type="entry name" value="Phage_int_M"/>
    <property type="match status" value="1"/>
</dbReference>
<dbReference type="InterPro" id="IPR013762">
    <property type="entry name" value="Integrase-like_cat_sf"/>
</dbReference>
<dbReference type="InterPro" id="IPR044068">
    <property type="entry name" value="CB"/>
</dbReference>
<dbReference type="AlphaFoldDB" id="A0AA42KVW9"/>
<reference evidence="8" key="1">
    <citation type="submission" date="2022-09" db="EMBL/GenBank/DDBJ databases">
        <title>Intensive care unit water sources are persistently colonized with multi-drug resistant bacteria and are the site of extensive horizontal gene transfer of antibiotic resistance genes.</title>
        <authorList>
            <person name="Diorio-Toth L."/>
        </authorList>
    </citation>
    <scope>NUCLEOTIDE SEQUENCE</scope>
    <source>
        <strain evidence="8">GD04153</strain>
    </source>
</reference>
<comment type="caution">
    <text evidence="8">The sequence shown here is derived from an EMBL/GenBank/DDBJ whole genome shotgun (WGS) entry which is preliminary data.</text>
</comment>
<sequence length="472" mass="52436">DLLIKSGFRSYNLKHYGHYETMETPAKHGDLCSIVSNGVSASFDFSVPIRYPNENQKIFISRFNMAKVRLTTRFIDTVKVDVRTDYHDTLVQGLTLRVSPTGTKTWNLLYTRDSDGTKQRVKLGRYPAIDLESARGKALKAMSGVSEGEDPAEQKRARRGAMTVEELGALYIEKYAQRNKKTWKQDEQLLKADVYPEIGRMKAEAVKKRDILDIVEAKAEAGKGAQSNNLLAVIRKMFNWAVDGDYLEASPASGIKPRAKPVRRDRVLSGEEVKAILKALPDAALSPHTVSIIQLLFLTGQRSGEVCGIKRSEVDLDGKKWTIPGSRTKNGNTHVVPLSEQALAILVQAVAAADKDEEDPALFSRVDNPIESNAIAQAVRLKLQVTGERWTPHDIRRTVATGMSNLGVMPHIVEACLNHISGFRSGVAGVYNRATYEPEKREALEKWANSLFGTLREPKVNKITQFPAENPV</sequence>
<keyword evidence="3 5" id="KW-0238">DNA-binding</keyword>